<name>A0AAN6QN19_9PEZI</name>
<evidence type="ECO:0000313" key="4">
    <source>
        <dbReference type="EMBL" id="KAK4109567.1"/>
    </source>
</evidence>
<dbReference type="EMBL" id="MU853355">
    <property type="protein sequence ID" value="KAK4109567.1"/>
    <property type="molecule type" value="Genomic_DNA"/>
</dbReference>
<dbReference type="PANTHER" id="PTHR38793">
    <property type="entry name" value="SLATT_FUNGAL DOMAIN-CONTAINING PROTEIN-RELATED"/>
    <property type="match status" value="1"/>
</dbReference>
<dbReference type="RefSeq" id="XP_064667137.1">
    <property type="nucleotide sequence ID" value="XM_064812749.1"/>
</dbReference>
<proteinExistence type="predicted"/>
<dbReference type="NCBIfam" id="NF033635">
    <property type="entry name" value="SLATT_fungal"/>
    <property type="match status" value="1"/>
</dbReference>
<feature type="transmembrane region" description="Helical" evidence="2">
    <location>
        <begin position="75"/>
        <end position="101"/>
    </location>
</feature>
<keyword evidence="5" id="KW-1185">Reference proteome</keyword>
<reference evidence="4" key="1">
    <citation type="journal article" date="2023" name="Mol. Phylogenet. Evol.">
        <title>Genome-scale phylogeny and comparative genomics of the fungal order Sordariales.</title>
        <authorList>
            <person name="Hensen N."/>
            <person name="Bonometti L."/>
            <person name="Westerberg I."/>
            <person name="Brannstrom I.O."/>
            <person name="Guillou S."/>
            <person name="Cros-Aarteil S."/>
            <person name="Calhoun S."/>
            <person name="Haridas S."/>
            <person name="Kuo A."/>
            <person name="Mondo S."/>
            <person name="Pangilinan J."/>
            <person name="Riley R."/>
            <person name="LaButti K."/>
            <person name="Andreopoulos B."/>
            <person name="Lipzen A."/>
            <person name="Chen C."/>
            <person name="Yan M."/>
            <person name="Daum C."/>
            <person name="Ng V."/>
            <person name="Clum A."/>
            <person name="Steindorff A."/>
            <person name="Ohm R.A."/>
            <person name="Martin F."/>
            <person name="Silar P."/>
            <person name="Natvig D.O."/>
            <person name="Lalanne C."/>
            <person name="Gautier V."/>
            <person name="Ament-Velasquez S.L."/>
            <person name="Kruys A."/>
            <person name="Hutchinson M.I."/>
            <person name="Powell A.J."/>
            <person name="Barry K."/>
            <person name="Miller A.N."/>
            <person name="Grigoriev I.V."/>
            <person name="Debuchy R."/>
            <person name="Gladieux P."/>
            <person name="Hiltunen Thoren M."/>
            <person name="Johannesson H."/>
        </authorList>
    </citation>
    <scope>NUCLEOTIDE SEQUENCE</scope>
    <source>
        <strain evidence="4">CBS 508.74</strain>
    </source>
</reference>
<evidence type="ECO:0000313" key="5">
    <source>
        <dbReference type="Proteomes" id="UP001302812"/>
    </source>
</evidence>
<feature type="transmembrane region" description="Helical" evidence="2">
    <location>
        <begin position="113"/>
        <end position="131"/>
    </location>
</feature>
<keyword evidence="2" id="KW-0812">Transmembrane</keyword>
<accession>A0AAN6QN19</accession>
<feature type="domain" description="SMODS and SLOG-associating 2TM effector" evidence="3">
    <location>
        <begin position="67"/>
        <end position="185"/>
    </location>
</feature>
<evidence type="ECO:0000259" key="3">
    <source>
        <dbReference type="Pfam" id="PF18142"/>
    </source>
</evidence>
<organism evidence="4 5">
    <name type="scientific">Canariomyces notabilis</name>
    <dbReference type="NCBI Taxonomy" id="2074819"/>
    <lineage>
        <taxon>Eukaryota</taxon>
        <taxon>Fungi</taxon>
        <taxon>Dikarya</taxon>
        <taxon>Ascomycota</taxon>
        <taxon>Pezizomycotina</taxon>
        <taxon>Sordariomycetes</taxon>
        <taxon>Sordariomycetidae</taxon>
        <taxon>Sordariales</taxon>
        <taxon>Chaetomiaceae</taxon>
        <taxon>Canariomyces</taxon>
    </lineage>
</organism>
<dbReference type="InterPro" id="IPR041622">
    <property type="entry name" value="SLATT_fungi"/>
</dbReference>
<dbReference type="Pfam" id="PF18142">
    <property type="entry name" value="SLATT_fungal"/>
    <property type="match status" value="1"/>
</dbReference>
<feature type="region of interest" description="Disordered" evidence="1">
    <location>
        <begin position="1"/>
        <end position="20"/>
    </location>
</feature>
<dbReference type="GeneID" id="89936874"/>
<reference evidence="4" key="2">
    <citation type="submission" date="2023-05" db="EMBL/GenBank/DDBJ databases">
        <authorList>
            <consortium name="Lawrence Berkeley National Laboratory"/>
            <person name="Steindorff A."/>
            <person name="Hensen N."/>
            <person name="Bonometti L."/>
            <person name="Westerberg I."/>
            <person name="Brannstrom I.O."/>
            <person name="Guillou S."/>
            <person name="Cros-Aarteil S."/>
            <person name="Calhoun S."/>
            <person name="Haridas S."/>
            <person name="Kuo A."/>
            <person name="Mondo S."/>
            <person name="Pangilinan J."/>
            <person name="Riley R."/>
            <person name="Labutti K."/>
            <person name="Andreopoulos B."/>
            <person name="Lipzen A."/>
            <person name="Chen C."/>
            <person name="Yanf M."/>
            <person name="Daum C."/>
            <person name="Ng V."/>
            <person name="Clum A."/>
            <person name="Ohm R."/>
            <person name="Martin F."/>
            <person name="Silar P."/>
            <person name="Natvig D."/>
            <person name="Lalanne C."/>
            <person name="Gautier V."/>
            <person name="Ament-Velasquez S.L."/>
            <person name="Kruys A."/>
            <person name="Hutchinson M.I."/>
            <person name="Powell A.J."/>
            <person name="Barry K."/>
            <person name="Miller A.N."/>
            <person name="Grigoriev I.V."/>
            <person name="Debuchy R."/>
            <person name="Gladieux P."/>
            <person name="Thoren M.H."/>
            <person name="Johannesson H."/>
        </authorList>
    </citation>
    <scope>NUCLEOTIDE SEQUENCE</scope>
    <source>
        <strain evidence="4">CBS 508.74</strain>
    </source>
</reference>
<dbReference type="AlphaFoldDB" id="A0AAN6QN19"/>
<gene>
    <name evidence="4" type="ORF">N656DRAFT_737600</name>
</gene>
<evidence type="ECO:0000256" key="1">
    <source>
        <dbReference type="SAM" id="MobiDB-lite"/>
    </source>
</evidence>
<feature type="compositionally biased region" description="Pro residues" evidence="1">
    <location>
        <begin position="1"/>
        <end position="15"/>
    </location>
</feature>
<dbReference type="Proteomes" id="UP001302812">
    <property type="component" value="Unassembled WGS sequence"/>
</dbReference>
<evidence type="ECO:0000256" key="2">
    <source>
        <dbReference type="SAM" id="Phobius"/>
    </source>
</evidence>
<protein>
    <recommendedName>
        <fullName evidence="3">SMODS and SLOG-associating 2TM effector domain-containing protein</fullName>
    </recommendedName>
</protein>
<dbReference type="PANTHER" id="PTHR38793:SF1">
    <property type="entry name" value="SMODS AND SLOG-ASSOCIATING 2TM EFFECTOR DOMAIN-CONTAINING PROTEIN"/>
    <property type="match status" value="1"/>
</dbReference>
<comment type="caution">
    <text evidence="4">The sequence shown here is derived from an EMBL/GenBank/DDBJ whole genome shotgun (WGS) entry which is preliminary data.</text>
</comment>
<keyword evidence="2" id="KW-0472">Membrane</keyword>
<sequence length="220" mass="24293">MSKPPPGPQPSPDAPPSENRLLTPEEWARVAHGVGAIREGEETHQVVHPTCWYWPPKGMPEGLYRDVITQRSKYMMLYLVLSTLRWALMILQLVVGAAVTAFGAAESHMVDTITVLGAVNTVNAGLLALMHNSGLPDRYRMDKVEFVRVEDFLKELLDTGVVRANQPVEDVLDDCFNRFQNAKATVLANKPEAYGTSTSFFSPLFSKGILPPAQGHPTRP</sequence>
<keyword evidence="2" id="KW-1133">Transmembrane helix</keyword>